<gene>
    <name evidence="1" type="ORF">LG632_11945</name>
</gene>
<protein>
    <submittedName>
        <fullName evidence="1">Uncharacterized protein</fullName>
    </submittedName>
</protein>
<accession>A0ABS8B648</accession>
<reference evidence="1 2" key="1">
    <citation type="submission" date="2021-10" db="EMBL/GenBank/DDBJ databases">
        <title>Streptomyces sp. strain SMC 277, a novel streptomycete isolated from soil.</title>
        <authorList>
            <person name="Chanama M."/>
        </authorList>
    </citation>
    <scope>NUCLEOTIDE SEQUENCE [LARGE SCALE GENOMIC DNA]</scope>
    <source>
        <strain evidence="1 2">SMC 277</strain>
    </source>
</reference>
<dbReference type="EMBL" id="JAJAUY010000035">
    <property type="protein sequence ID" value="MCB5180087.1"/>
    <property type="molecule type" value="Genomic_DNA"/>
</dbReference>
<dbReference type="Proteomes" id="UP001199054">
    <property type="component" value="Unassembled WGS sequence"/>
</dbReference>
<keyword evidence="2" id="KW-1185">Reference proteome</keyword>
<comment type="caution">
    <text evidence="1">The sequence shown here is derived from an EMBL/GenBank/DDBJ whole genome shotgun (WGS) entry which is preliminary data.</text>
</comment>
<feature type="non-terminal residue" evidence="1">
    <location>
        <position position="1"/>
    </location>
</feature>
<evidence type="ECO:0000313" key="2">
    <source>
        <dbReference type="Proteomes" id="UP001199054"/>
    </source>
</evidence>
<name>A0ABS8B648_9ACTN</name>
<proteinExistence type="predicted"/>
<sequence length="62" mass="6833">AGRHGEADALLAAFVRARTPADAARLARHAPDWFAPRLLAAARAVSDVRHRELRHALRMVRA</sequence>
<organism evidence="1 2">
    <name type="scientific">Streptomyces antimicrobicus</name>
    <dbReference type="NCBI Taxonomy" id="2883108"/>
    <lineage>
        <taxon>Bacteria</taxon>
        <taxon>Bacillati</taxon>
        <taxon>Actinomycetota</taxon>
        <taxon>Actinomycetes</taxon>
        <taxon>Kitasatosporales</taxon>
        <taxon>Streptomycetaceae</taxon>
        <taxon>Streptomyces</taxon>
    </lineage>
</organism>
<evidence type="ECO:0000313" key="1">
    <source>
        <dbReference type="EMBL" id="MCB5180087.1"/>
    </source>
</evidence>